<dbReference type="Pfam" id="PF01494">
    <property type="entry name" value="FAD_binding_3"/>
    <property type="match status" value="1"/>
</dbReference>
<keyword evidence="4" id="KW-0560">Oxidoreductase</keyword>
<dbReference type="GO" id="GO:0004497">
    <property type="term" value="F:monooxygenase activity"/>
    <property type="evidence" value="ECO:0007669"/>
    <property type="project" value="InterPro"/>
</dbReference>
<evidence type="ECO:0000256" key="4">
    <source>
        <dbReference type="ARBA" id="ARBA00023002"/>
    </source>
</evidence>
<evidence type="ECO:0000256" key="3">
    <source>
        <dbReference type="ARBA" id="ARBA00022827"/>
    </source>
</evidence>
<evidence type="ECO:0000259" key="5">
    <source>
        <dbReference type="Pfam" id="PF01494"/>
    </source>
</evidence>
<dbReference type="PANTHER" id="PTHR47356:SF2">
    <property type="entry name" value="FAD-BINDING DOMAIN-CONTAINING PROTEIN-RELATED"/>
    <property type="match status" value="1"/>
</dbReference>
<evidence type="ECO:0000313" key="6">
    <source>
        <dbReference type="EMBL" id="KAF4232833.1"/>
    </source>
</evidence>
<reference evidence="6" key="1">
    <citation type="journal article" date="2020" name="bioRxiv">
        <title>Genomic and phenotypic heterogeneity of clinical isolates of the human pathogens Aspergillus fumigatus, Aspergillus lentulus and Aspergillus fumigatiaffinis.</title>
        <authorList>
            <person name="dos Santos R.A.C."/>
            <person name="Steenwyk J.L."/>
            <person name="Rivero-Menendez O."/>
            <person name="Mead M.E."/>
            <person name="Silva L.P."/>
            <person name="Bastos R.W."/>
            <person name="Alastruey-Izquierdo A."/>
            <person name="Goldman G.H."/>
            <person name="Rokas A."/>
        </authorList>
    </citation>
    <scope>NUCLEOTIDE SEQUENCE</scope>
    <source>
        <strain evidence="6">CNM-CM6805</strain>
    </source>
</reference>
<dbReference type="PANTHER" id="PTHR47356">
    <property type="entry name" value="FAD-DEPENDENT MONOOXYGENASE ASQG-RELATED"/>
    <property type="match status" value="1"/>
</dbReference>
<evidence type="ECO:0000256" key="2">
    <source>
        <dbReference type="ARBA" id="ARBA00022630"/>
    </source>
</evidence>
<dbReference type="Gene3D" id="3.50.50.60">
    <property type="entry name" value="FAD/NAD(P)-binding domain"/>
    <property type="match status" value="1"/>
</dbReference>
<comment type="similarity">
    <text evidence="1">Belongs to the paxM FAD-dependent monooxygenase family.</text>
</comment>
<dbReference type="Proteomes" id="UP000653565">
    <property type="component" value="Unassembled WGS sequence"/>
</dbReference>
<keyword evidence="2" id="KW-0285">Flavoprotein</keyword>
<accession>A0A8H4LZ42</accession>
<evidence type="ECO:0000256" key="1">
    <source>
        <dbReference type="ARBA" id="ARBA00007992"/>
    </source>
</evidence>
<dbReference type="OrthoDB" id="10029326at2759"/>
<gene>
    <name evidence="6" type="ORF">CNMCM6805_009641</name>
</gene>
<dbReference type="AlphaFoldDB" id="A0A8H4LZ42"/>
<dbReference type="InterPro" id="IPR050562">
    <property type="entry name" value="FAD_mOase_fung"/>
</dbReference>
<reference evidence="6" key="2">
    <citation type="submission" date="2020-04" db="EMBL/GenBank/DDBJ databases">
        <authorList>
            <person name="Santos R.A.C."/>
            <person name="Steenwyk J.L."/>
            <person name="Rivero-Menendez O."/>
            <person name="Mead M.E."/>
            <person name="Silva L.P."/>
            <person name="Bastos R.W."/>
            <person name="Alastruey-Izquierdo A."/>
            <person name="Goldman G.H."/>
            <person name="Rokas A."/>
        </authorList>
    </citation>
    <scope>NUCLEOTIDE SEQUENCE</scope>
    <source>
        <strain evidence="6">CNM-CM6805</strain>
    </source>
</reference>
<dbReference type="InterPro" id="IPR036188">
    <property type="entry name" value="FAD/NAD-bd_sf"/>
</dbReference>
<dbReference type="PRINTS" id="PR00420">
    <property type="entry name" value="RNGMNOXGNASE"/>
</dbReference>
<keyword evidence="3" id="KW-0274">FAD</keyword>
<keyword evidence="7" id="KW-1185">Reference proteome</keyword>
<proteinExistence type="inferred from homology"/>
<dbReference type="GO" id="GO:0071949">
    <property type="term" value="F:FAD binding"/>
    <property type="evidence" value="ECO:0007669"/>
    <property type="project" value="InterPro"/>
</dbReference>
<feature type="domain" description="FAD-binding" evidence="5">
    <location>
        <begin position="30"/>
        <end position="195"/>
    </location>
</feature>
<evidence type="ECO:0000313" key="7">
    <source>
        <dbReference type="Proteomes" id="UP000653565"/>
    </source>
</evidence>
<organism evidence="6 7">
    <name type="scientific">Aspergillus fumigatiaffinis</name>
    <dbReference type="NCBI Taxonomy" id="340414"/>
    <lineage>
        <taxon>Eukaryota</taxon>
        <taxon>Fungi</taxon>
        <taxon>Dikarya</taxon>
        <taxon>Ascomycota</taxon>
        <taxon>Pezizomycotina</taxon>
        <taxon>Eurotiomycetes</taxon>
        <taxon>Eurotiomycetidae</taxon>
        <taxon>Eurotiales</taxon>
        <taxon>Aspergillaceae</taxon>
        <taxon>Aspergillus</taxon>
        <taxon>Aspergillus subgen. Fumigati</taxon>
    </lineage>
</organism>
<dbReference type="EMBL" id="JAAAPX010000085">
    <property type="protein sequence ID" value="KAF4232833.1"/>
    <property type="molecule type" value="Genomic_DNA"/>
</dbReference>
<dbReference type="InterPro" id="IPR002938">
    <property type="entry name" value="FAD-bd"/>
</dbReference>
<protein>
    <recommendedName>
        <fullName evidence="5">FAD-binding domain-containing protein</fullName>
    </recommendedName>
</protein>
<name>A0A8H4LZ42_9EURO</name>
<comment type="caution">
    <text evidence="6">The sequence shown here is derived from an EMBL/GenBank/DDBJ whole genome shotgun (WGS) entry which is preliminary data.</text>
</comment>
<sequence length="478" mass="53063">MTESHAPRQSYSSRETVQSGCSAIDRPGFKIIIVGGSIAGLTLAHCLDRAGIDHIVLEKANDIAPQVGTSIGVSPNGARILDQLGVYEEIEKCIEPLNVATVSYPDGFHFSSRYPKIIGERFGFPIAFLDRQKLLQILYNRYPKKDNICLNKKVVSIQRLGDDLDVTTEDGSIYTGQLVVGADGVHSRVRSEMWEAGEKQSTGLVSERERRSMTVEYSCIFGISSPIRGLEMGDQVNAFFDRLTIITIHGKDSRIFWFVIQKLDKKYTYPNSPRFTDADAAAMAEKLKDVRFYKDITFGQVWTNKEVASMTALEETIFETWHHGRANCAIEDAATLATLLNSLVDVANAKLPSDAEIDALLQRYRKIRYSRVKSIYKTSRFLVRLQARDGFLKAVVGRYFVPYAGDLPAELGSKAIADGEVVGFLPLPSRSGPGWVDYSSKGRGWAQTLQFALAIILLALILQWTGNTTPLSSMVGLR</sequence>
<dbReference type="SUPFAM" id="SSF51905">
    <property type="entry name" value="FAD/NAD(P)-binding domain"/>
    <property type="match status" value="1"/>
</dbReference>